<protein>
    <recommendedName>
        <fullName evidence="9">C2H2-type domain-containing protein</fullName>
    </recommendedName>
</protein>
<accession>M2MSR0</accession>
<evidence type="ECO:0000256" key="5">
    <source>
        <dbReference type="ARBA" id="ARBA00022833"/>
    </source>
</evidence>
<dbReference type="SMART" id="SM00355">
    <property type="entry name" value="ZnF_C2H2"/>
    <property type="match status" value="2"/>
</dbReference>
<dbReference type="KEGG" id="bcom:BAUCODRAFT_124151"/>
<dbReference type="PANTHER" id="PTHR16515">
    <property type="entry name" value="PR DOMAIN ZINC FINGER PROTEIN"/>
    <property type="match status" value="1"/>
</dbReference>
<feature type="domain" description="C2H2-type" evidence="9">
    <location>
        <begin position="325"/>
        <end position="355"/>
    </location>
</feature>
<dbReference type="PROSITE" id="PS50157">
    <property type="entry name" value="ZINC_FINGER_C2H2_2"/>
    <property type="match status" value="2"/>
</dbReference>
<dbReference type="OMA" id="QSTTHHI"/>
<evidence type="ECO:0000256" key="8">
    <source>
        <dbReference type="SAM" id="MobiDB-lite"/>
    </source>
</evidence>
<evidence type="ECO:0000313" key="11">
    <source>
        <dbReference type="Proteomes" id="UP000011761"/>
    </source>
</evidence>
<dbReference type="GO" id="GO:0010468">
    <property type="term" value="P:regulation of gene expression"/>
    <property type="evidence" value="ECO:0007669"/>
    <property type="project" value="TreeGrafter"/>
</dbReference>
<dbReference type="GO" id="GO:0008270">
    <property type="term" value="F:zinc ion binding"/>
    <property type="evidence" value="ECO:0007669"/>
    <property type="project" value="UniProtKB-KW"/>
</dbReference>
<dbReference type="GO" id="GO:0005634">
    <property type="term" value="C:nucleus"/>
    <property type="evidence" value="ECO:0007669"/>
    <property type="project" value="UniProtKB-SubCell"/>
</dbReference>
<dbReference type="OrthoDB" id="6077919at2759"/>
<dbReference type="InterPro" id="IPR036236">
    <property type="entry name" value="Znf_C2H2_sf"/>
</dbReference>
<evidence type="ECO:0000256" key="7">
    <source>
        <dbReference type="PROSITE-ProRule" id="PRU00042"/>
    </source>
</evidence>
<reference evidence="10 11" key="1">
    <citation type="journal article" date="2012" name="PLoS Pathog.">
        <title>Diverse lifestyles and strategies of plant pathogenesis encoded in the genomes of eighteen Dothideomycetes fungi.</title>
        <authorList>
            <person name="Ohm R.A."/>
            <person name="Feau N."/>
            <person name="Henrissat B."/>
            <person name="Schoch C.L."/>
            <person name="Horwitz B.A."/>
            <person name="Barry K.W."/>
            <person name="Condon B.J."/>
            <person name="Copeland A.C."/>
            <person name="Dhillon B."/>
            <person name="Glaser F."/>
            <person name="Hesse C.N."/>
            <person name="Kosti I."/>
            <person name="LaButti K."/>
            <person name="Lindquist E.A."/>
            <person name="Lucas S."/>
            <person name="Salamov A.A."/>
            <person name="Bradshaw R.E."/>
            <person name="Ciuffetti L."/>
            <person name="Hamelin R.C."/>
            <person name="Kema G.H.J."/>
            <person name="Lawrence C."/>
            <person name="Scott J.A."/>
            <person name="Spatafora J.W."/>
            <person name="Turgeon B.G."/>
            <person name="de Wit P.J.G.M."/>
            <person name="Zhong S."/>
            <person name="Goodwin S.B."/>
            <person name="Grigoriev I.V."/>
        </authorList>
    </citation>
    <scope>NUCLEOTIDE SEQUENCE [LARGE SCALE GENOMIC DNA]</scope>
    <source>
        <strain evidence="10 11">UAMH 10762</strain>
    </source>
</reference>
<comment type="subcellular location">
    <subcellularLocation>
        <location evidence="1">Nucleus</location>
    </subcellularLocation>
</comment>
<keyword evidence="6" id="KW-0539">Nucleus</keyword>
<feature type="region of interest" description="Disordered" evidence="8">
    <location>
        <begin position="202"/>
        <end position="225"/>
    </location>
</feature>
<keyword evidence="3" id="KW-0677">Repeat</keyword>
<dbReference type="FunFam" id="3.30.160.60:FF:001102">
    <property type="entry name" value="Transcription factor IIIA"/>
    <property type="match status" value="1"/>
</dbReference>
<dbReference type="SUPFAM" id="SSF57667">
    <property type="entry name" value="beta-beta-alpha zinc fingers"/>
    <property type="match status" value="1"/>
</dbReference>
<keyword evidence="11" id="KW-1185">Reference proteome</keyword>
<evidence type="ECO:0000256" key="2">
    <source>
        <dbReference type="ARBA" id="ARBA00022723"/>
    </source>
</evidence>
<feature type="compositionally biased region" description="Polar residues" evidence="8">
    <location>
        <begin position="96"/>
        <end position="112"/>
    </location>
</feature>
<keyword evidence="2" id="KW-0479">Metal-binding</keyword>
<proteinExistence type="predicted"/>
<evidence type="ECO:0000256" key="1">
    <source>
        <dbReference type="ARBA" id="ARBA00004123"/>
    </source>
</evidence>
<dbReference type="EMBL" id="KB445558">
    <property type="protein sequence ID" value="EMC94533.1"/>
    <property type="molecule type" value="Genomic_DNA"/>
</dbReference>
<keyword evidence="4 7" id="KW-0863">Zinc-finger</keyword>
<dbReference type="Pfam" id="PF00096">
    <property type="entry name" value="zf-C2H2"/>
    <property type="match status" value="2"/>
</dbReference>
<gene>
    <name evidence="10" type="ORF">BAUCODRAFT_124151</name>
</gene>
<dbReference type="AlphaFoldDB" id="M2MSR0"/>
<dbReference type="RefSeq" id="XP_007678360.1">
    <property type="nucleotide sequence ID" value="XM_007680170.1"/>
</dbReference>
<sequence>MAYPVRDNFQSYPPQYAGIQSTTHHIYTGSAPTQPVNPFANFAPPTTPHTQQTRYRRDLSSASQSSDRRRSSDGNRRTLPSISNLLHIADGEKSSHQQGTPSNEQTQQTPQSVDAEADDPSSRYQPMDALHELPSGQRTAVPPLPAPPLRNDSVIDSRHSPSTAFATPSLPVQPYYIGSAFNNVDAENQRTVLQIGLLNKRHSVHSQPNTSPYRTSPYSTSPYSNSPGALSAGSIYSPVNASGHSVAGPSLHLQRPLPSNFPPPPPGPLVDGIPWQSHHHYIGTSSSATYPASQDRYICPTCNKAFSRPSSLKIHSHSHSGEKPFKCPHTGCGKAFSVRSNMKRHERGCHTGPGSGGDE</sequence>
<dbReference type="HOGENOM" id="CLU_053582_0_0_1"/>
<dbReference type="InterPro" id="IPR013087">
    <property type="entry name" value="Znf_C2H2_type"/>
</dbReference>
<evidence type="ECO:0000256" key="6">
    <source>
        <dbReference type="ARBA" id="ARBA00023242"/>
    </source>
</evidence>
<organism evidence="10 11">
    <name type="scientific">Baudoinia panamericana (strain UAMH 10762)</name>
    <name type="common">Angels' share fungus</name>
    <name type="synonym">Baudoinia compniacensis (strain UAMH 10762)</name>
    <dbReference type="NCBI Taxonomy" id="717646"/>
    <lineage>
        <taxon>Eukaryota</taxon>
        <taxon>Fungi</taxon>
        <taxon>Dikarya</taxon>
        <taxon>Ascomycota</taxon>
        <taxon>Pezizomycotina</taxon>
        <taxon>Dothideomycetes</taxon>
        <taxon>Dothideomycetidae</taxon>
        <taxon>Mycosphaerellales</taxon>
        <taxon>Teratosphaeriaceae</taxon>
        <taxon>Baudoinia</taxon>
    </lineage>
</organism>
<feature type="compositionally biased region" description="Basic and acidic residues" evidence="8">
    <location>
        <begin position="66"/>
        <end position="76"/>
    </location>
</feature>
<feature type="domain" description="C2H2-type" evidence="9">
    <location>
        <begin position="297"/>
        <end position="324"/>
    </location>
</feature>
<dbReference type="Gene3D" id="3.30.160.60">
    <property type="entry name" value="Classic Zinc Finger"/>
    <property type="match status" value="2"/>
</dbReference>
<evidence type="ECO:0000313" key="10">
    <source>
        <dbReference type="EMBL" id="EMC94533.1"/>
    </source>
</evidence>
<name>M2MSR0_BAUPA</name>
<dbReference type="PROSITE" id="PS00028">
    <property type="entry name" value="ZINC_FINGER_C2H2_1"/>
    <property type="match status" value="2"/>
</dbReference>
<dbReference type="Proteomes" id="UP000011761">
    <property type="component" value="Unassembled WGS sequence"/>
</dbReference>
<feature type="region of interest" description="Disordered" evidence="8">
    <location>
        <begin position="26"/>
        <end position="168"/>
    </location>
</feature>
<keyword evidence="5" id="KW-0862">Zinc</keyword>
<evidence type="ECO:0000259" key="9">
    <source>
        <dbReference type="PROSITE" id="PS50157"/>
    </source>
</evidence>
<evidence type="ECO:0000256" key="3">
    <source>
        <dbReference type="ARBA" id="ARBA00022737"/>
    </source>
</evidence>
<feature type="compositionally biased region" description="Polar residues" evidence="8">
    <location>
        <begin position="26"/>
        <end position="36"/>
    </location>
</feature>
<dbReference type="GeneID" id="19107855"/>
<dbReference type="InterPro" id="IPR050331">
    <property type="entry name" value="Zinc_finger"/>
</dbReference>
<evidence type="ECO:0000256" key="4">
    <source>
        <dbReference type="ARBA" id="ARBA00022771"/>
    </source>
</evidence>
<feature type="compositionally biased region" description="Low complexity" evidence="8">
    <location>
        <begin position="208"/>
        <end position="225"/>
    </location>
</feature>
<dbReference type="PANTHER" id="PTHR16515:SF66">
    <property type="entry name" value="C2H2-TYPE DOMAIN-CONTAINING PROTEIN"/>
    <property type="match status" value="1"/>
</dbReference>
<dbReference type="eggNOG" id="KOG1721">
    <property type="taxonomic scope" value="Eukaryota"/>
</dbReference>